<dbReference type="AlphaFoldDB" id="A0AAD7FNC8"/>
<feature type="compositionally biased region" description="Low complexity" evidence="1">
    <location>
        <begin position="45"/>
        <end position="77"/>
    </location>
</feature>
<reference evidence="2" key="1">
    <citation type="submission" date="2023-03" db="EMBL/GenBank/DDBJ databases">
        <title>Massive genome expansion in bonnet fungi (Mycena s.s.) driven by repeated elements and novel gene families across ecological guilds.</title>
        <authorList>
            <consortium name="Lawrence Berkeley National Laboratory"/>
            <person name="Harder C.B."/>
            <person name="Miyauchi S."/>
            <person name="Viragh M."/>
            <person name="Kuo A."/>
            <person name="Thoen E."/>
            <person name="Andreopoulos B."/>
            <person name="Lu D."/>
            <person name="Skrede I."/>
            <person name="Drula E."/>
            <person name="Henrissat B."/>
            <person name="Morin E."/>
            <person name="Kohler A."/>
            <person name="Barry K."/>
            <person name="LaButti K."/>
            <person name="Morin E."/>
            <person name="Salamov A."/>
            <person name="Lipzen A."/>
            <person name="Mereny Z."/>
            <person name="Hegedus B."/>
            <person name="Baldrian P."/>
            <person name="Stursova M."/>
            <person name="Weitz H."/>
            <person name="Taylor A."/>
            <person name="Grigoriev I.V."/>
            <person name="Nagy L.G."/>
            <person name="Martin F."/>
            <person name="Kauserud H."/>
        </authorList>
    </citation>
    <scope>NUCLEOTIDE SEQUENCE</scope>
    <source>
        <strain evidence="2">CBHHK067</strain>
    </source>
</reference>
<organism evidence="2 3">
    <name type="scientific">Mycena rosella</name>
    <name type="common">Pink bonnet</name>
    <name type="synonym">Agaricus rosellus</name>
    <dbReference type="NCBI Taxonomy" id="1033263"/>
    <lineage>
        <taxon>Eukaryota</taxon>
        <taxon>Fungi</taxon>
        <taxon>Dikarya</taxon>
        <taxon>Basidiomycota</taxon>
        <taxon>Agaricomycotina</taxon>
        <taxon>Agaricomycetes</taxon>
        <taxon>Agaricomycetidae</taxon>
        <taxon>Agaricales</taxon>
        <taxon>Marasmiineae</taxon>
        <taxon>Mycenaceae</taxon>
        <taxon>Mycena</taxon>
    </lineage>
</organism>
<protein>
    <submittedName>
        <fullName evidence="2">Uncharacterized protein</fullName>
    </submittedName>
</protein>
<feature type="compositionally biased region" description="Low complexity" evidence="1">
    <location>
        <begin position="24"/>
        <end position="33"/>
    </location>
</feature>
<dbReference type="Proteomes" id="UP001221757">
    <property type="component" value="Unassembled WGS sequence"/>
</dbReference>
<keyword evidence="3" id="KW-1185">Reference proteome</keyword>
<name>A0AAD7FNC8_MYCRO</name>
<gene>
    <name evidence="2" type="ORF">B0H17DRAFT_512166</name>
</gene>
<evidence type="ECO:0000256" key="1">
    <source>
        <dbReference type="SAM" id="MobiDB-lite"/>
    </source>
</evidence>
<evidence type="ECO:0000313" key="3">
    <source>
        <dbReference type="Proteomes" id="UP001221757"/>
    </source>
</evidence>
<accession>A0AAD7FNC8</accession>
<feature type="region of interest" description="Disordered" evidence="1">
    <location>
        <begin position="1"/>
        <end position="77"/>
    </location>
</feature>
<comment type="caution">
    <text evidence="2">The sequence shown here is derived from an EMBL/GenBank/DDBJ whole genome shotgun (WGS) entry which is preliminary data.</text>
</comment>
<proteinExistence type="predicted"/>
<evidence type="ECO:0000313" key="2">
    <source>
        <dbReference type="EMBL" id="KAJ7633698.1"/>
    </source>
</evidence>
<dbReference type="EMBL" id="JARKIE010000489">
    <property type="protein sequence ID" value="KAJ7633698.1"/>
    <property type="molecule type" value="Genomic_DNA"/>
</dbReference>
<sequence>MDGDLEMLESSSVEGRSTEEEHSGGSPHASSSSADHERSASPEYPSSSPQDCTSSSSSSSQVRTPSPDPYAYSSSPDPWPEWDAPAWAGHRFADDEGWEGACGGVQDVVFTGATDPRHGMAWHHYEYAGRVRPWDGLIGLVMRPRDRSIGLATYFISGHLVGRDTFEGTWQIAAQDVLAPSWGGSVCFARGEE</sequence>